<keyword evidence="1" id="KW-0472">Membrane</keyword>
<dbReference type="AlphaFoldDB" id="A0A8F9XKD6"/>
<dbReference type="Proteomes" id="UP000825051">
    <property type="component" value="Chromosome"/>
</dbReference>
<evidence type="ECO:0000313" key="3">
    <source>
        <dbReference type="Proteomes" id="UP000825051"/>
    </source>
</evidence>
<keyword evidence="3" id="KW-1185">Reference proteome</keyword>
<reference evidence="2" key="1">
    <citation type="submission" date="2021-08" db="EMBL/GenBank/DDBJ databases">
        <title>Genome of a novel bacterium of the phylum Verrucomicrobia, Oleiharenicola sp. KSB-15.</title>
        <authorList>
            <person name="Chung J.-H."/>
            <person name="Ahn J.-H."/>
            <person name="Yoon Y."/>
            <person name="Kim D.-Y."/>
            <person name="An S.-H."/>
            <person name="Park I."/>
            <person name="Yeon J."/>
        </authorList>
    </citation>
    <scope>NUCLEOTIDE SEQUENCE</scope>
    <source>
        <strain evidence="2">KSB-15</strain>
    </source>
</reference>
<dbReference type="Pfam" id="PF11381">
    <property type="entry name" value="DUF3185"/>
    <property type="match status" value="1"/>
</dbReference>
<feature type="transmembrane region" description="Helical" evidence="1">
    <location>
        <begin position="52"/>
        <end position="70"/>
    </location>
</feature>
<protein>
    <submittedName>
        <fullName evidence="2">DUF3185 family protein</fullName>
    </submittedName>
</protein>
<accession>A0A8F9XKD6</accession>
<proteinExistence type="predicted"/>
<sequence>MKRILGIILLIVGIVLFVQGYQRKNSIAGEAATAGTSIANSVDGGTRTPKHVGFMVAGGVLVVVGGWMALSRSAVRVP</sequence>
<dbReference type="KEGG" id="ole:K0B96_11645"/>
<keyword evidence="1" id="KW-1133">Transmembrane helix</keyword>
<gene>
    <name evidence="2" type="ORF">K0B96_11645</name>
</gene>
<dbReference type="InterPro" id="IPR021521">
    <property type="entry name" value="DUF3185"/>
</dbReference>
<keyword evidence="1" id="KW-0812">Transmembrane</keyword>
<evidence type="ECO:0000256" key="1">
    <source>
        <dbReference type="SAM" id="Phobius"/>
    </source>
</evidence>
<name>A0A8F9XKD6_9BACT</name>
<evidence type="ECO:0000313" key="2">
    <source>
        <dbReference type="EMBL" id="QYM77964.1"/>
    </source>
</evidence>
<dbReference type="EMBL" id="CP080507">
    <property type="protein sequence ID" value="QYM77964.1"/>
    <property type="molecule type" value="Genomic_DNA"/>
</dbReference>
<organism evidence="2 3">
    <name type="scientific">Horticoccus luteus</name>
    <dbReference type="NCBI Taxonomy" id="2862869"/>
    <lineage>
        <taxon>Bacteria</taxon>
        <taxon>Pseudomonadati</taxon>
        <taxon>Verrucomicrobiota</taxon>
        <taxon>Opitutia</taxon>
        <taxon>Opitutales</taxon>
        <taxon>Opitutaceae</taxon>
        <taxon>Horticoccus</taxon>
    </lineage>
</organism>
<dbReference type="RefSeq" id="WP_220161068.1">
    <property type="nucleotide sequence ID" value="NZ_CP080507.1"/>
</dbReference>